<dbReference type="InterPro" id="IPR031335">
    <property type="entry name" value="Glyco_hydro_63_C"/>
</dbReference>
<dbReference type="Proteomes" id="UP001217089">
    <property type="component" value="Unassembled WGS sequence"/>
</dbReference>
<dbReference type="InterPro" id="IPR038518">
    <property type="entry name" value="Glyco_hydro_63N_sf"/>
</dbReference>
<feature type="domain" description="Glycosyl hydrolase family 63 N-terminal" evidence="15">
    <location>
        <begin position="93"/>
        <end position="191"/>
    </location>
</feature>
<evidence type="ECO:0000256" key="8">
    <source>
        <dbReference type="ARBA" id="ARBA00023136"/>
    </source>
</evidence>
<evidence type="ECO:0000256" key="4">
    <source>
        <dbReference type="ARBA" id="ARBA00022801"/>
    </source>
</evidence>
<keyword evidence="17" id="KW-1185">Reference proteome</keyword>
<evidence type="ECO:0000256" key="7">
    <source>
        <dbReference type="ARBA" id="ARBA00022989"/>
    </source>
</evidence>
<comment type="catalytic activity">
    <reaction evidence="12">
        <text>N(4)-(alpha-D-Glc-(1-&gt;2)-alpha-D-Glc-(1-&gt;3)-alpha-D-Glc-(1-&gt;3)-alpha-D-Man-(1-&gt;2)-alpha-D-Man-(1-&gt;2)-alpha-D-Man-(1-&gt;3)-[alpha-D-Man-(1-&gt;2)-alpha-D-Man-(1-&gt;3)-[alpha-D-Man-(1-&gt;2)-alpha-D-Man-(1-&gt;6)]-alpha-D-Man-(1-&gt;6)]-beta-D-Man-(1-&gt;4)-beta-D-GlcNAc-(1-&gt;4)-beta-D-GlcNAc)-L-asparaginyl-[protein] + H2O = N(4)-(alpha-D-Glc-(1-&gt;3)-alpha-D-Glc-(1-&gt;3)-alpha-D-Man-(1-&gt;2)-alpha-D-Man-(1-&gt;2)-alpha-D-Man-(1-&gt;3)-[alpha-D-Man-(1-&gt;2)-alpha-D-Man-(1-&gt;3)-[alpha-D-Man-(1-&gt;2)-alpha-D-Man-(1-&gt;6)]-alpha-D-Man-(1-&gt;6)]-beta-D-Man-(1-&gt;4)-beta-D-GlcNAc-(1-&gt;4)-beta-D-GlcNAc)-L-asparaginyl-[protein] + beta-D-glucose</text>
        <dbReference type="Rhea" id="RHEA:55988"/>
        <dbReference type="Rhea" id="RHEA-COMP:12806"/>
        <dbReference type="Rhea" id="RHEA-COMP:14355"/>
        <dbReference type="ChEBI" id="CHEBI:15377"/>
        <dbReference type="ChEBI" id="CHEBI:15903"/>
        <dbReference type="ChEBI" id="CHEBI:59082"/>
        <dbReference type="ChEBI" id="CHEBI:132537"/>
        <dbReference type="EC" id="3.2.1.106"/>
    </reaction>
</comment>
<keyword evidence="4 12" id="KW-0378">Hydrolase</keyword>
<dbReference type="Pfam" id="PF16923">
    <property type="entry name" value="Glyco_hydro_63N"/>
    <property type="match status" value="1"/>
</dbReference>
<dbReference type="PANTHER" id="PTHR10412:SF11">
    <property type="entry name" value="MANNOSYL-OLIGOSACCHARIDE GLUCOSIDASE"/>
    <property type="match status" value="1"/>
</dbReference>
<dbReference type="EC" id="3.2.1.106" evidence="11 12"/>
<protein>
    <recommendedName>
        <fullName evidence="11 12">Mannosyl-oligosaccharide glucosidase</fullName>
        <ecNumber evidence="11 12">3.2.1.106</ecNumber>
    </recommendedName>
</protein>
<comment type="subcellular location">
    <subcellularLocation>
        <location evidence="1 12">Endoplasmic reticulum membrane</location>
        <topology evidence="1 12">Single-pass type II membrane protein</topology>
    </subcellularLocation>
</comment>
<dbReference type="PANTHER" id="PTHR10412">
    <property type="entry name" value="MANNOSYL-OLIGOSACCHARIDE GLUCOSIDASE"/>
    <property type="match status" value="1"/>
</dbReference>
<evidence type="ECO:0000256" key="11">
    <source>
        <dbReference type="ARBA" id="ARBA00038888"/>
    </source>
</evidence>
<dbReference type="Gene3D" id="1.50.10.10">
    <property type="match status" value="1"/>
</dbReference>
<evidence type="ECO:0000256" key="6">
    <source>
        <dbReference type="ARBA" id="ARBA00022968"/>
    </source>
</evidence>
<dbReference type="InterPro" id="IPR012341">
    <property type="entry name" value="6hp_glycosidase-like_sf"/>
</dbReference>
<keyword evidence="10 12" id="KW-0326">Glycosidase</keyword>
<name>A0ABQ9FI12_TEGGR</name>
<comment type="function">
    <text evidence="12">Cleaves the distal alpha 1,2-linked glucose residue from the Glc(3)Man(9)GlcNAc(2) oligosaccharide precursor.</text>
</comment>
<reference evidence="16 17" key="1">
    <citation type="submission" date="2022-12" db="EMBL/GenBank/DDBJ databases">
        <title>Chromosome-level genome of Tegillarca granosa.</title>
        <authorList>
            <person name="Kim J."/>
        </authorList>
    </citation>
    <scope>NUCLEOTIDE SEQUENCE [LARGE SCALE GENOMIC DNA]</scope>
    <source>
        <strain evidence="16">Teg-2019</strain>
        <tissue evidence="16">Adductor muscle</tissue>
    </source>
</reference>
<evidence type="ECO:0000256" key="9">
    <source>
        <dbReference type="ARBA" id="ARBA00023180"/>
    </source>
</evidence>
<sequence>MKMGRDREIRRRSGSSRVASDDAEKNNRFENPVVANKNKPIKVTGGVLIFITVIMVAYFKYKMYLKNIVITPLDSPKMNADNSTSAAVNPDRFWGTYRSNLYFGMKTRSPRPPVFGFMWLAHTNQMPPPLRHWCDQGDGIPKYGWLKHDGINFGIQEIEEKTYSLKTSFVKREGGKHGGDWSARISVQPKRLASISGQSEELGNFKLSFPKSTSANKGKYDHLISYVHRLDRITDVTKNSLRVEMWDKQRTVPYFSLGGRLVPRESPGGPNFMVHQVTVQPPYEIEVVFESGSFNERPNTLSGEELSKTLNEFTERFDKKFTDTFGLENKGFSKTDIDIAKAVVSNMLGGIGYFYGSSIVQSKYNKEPVEYWPAPLFTAVPSRSFFPRGFLWDEGFHNLLISQWSPEISKDIISHWLDLINTEGWIPREQILGHEARARVPAEFVIQRNENANPPTLFLPLKRLVQDMVHSSDPKDKEFLKSLFPRLKVWYNWYNISQVGAHPLTYRWRGRDDKTEKELNPKTLTSGLDDYPRASHPTSEERHIDLRCWIALASGILSDIAKSLGENWKEYESTYKVLTDNNLLNQLHWSPQKQRYCDYGLNTNKMMLKRPKPPPEMMKNLQPGQPLPHMDKVRVIMKEPTYQFVDSFGYVSLFPFLLKIVDPDSPKLMKILSDLKNPDLLWTDYGLRSLARNAPLYNRYNTEHDPPYWRGAIWVNMNYLVLSALHHYSETSQYKGPAKSIYTELRNNLIKNIIHEYKRTGYIWEQYDDKTGHGKGSHPFTGWSALVVMMMAEKISLKLLSLFLMILDDYNDFWGKKNLYRSVAPKKRNKQYFSINFNSTQLLIQTLPPEEYSPQKLVDKKSIYSCMISLKDFISNENINSQQTQVSHLVWNCLKLGHQNCSKLLQKCKKTKNISNIQYNVDSIMSMNVFLCIALTPSSLYSLFDTHIFLNVSNDAKIDPLQYDNTAMTLELLHFAWTLTK</sequence>
<keyword evidence="9" id="KW-0325">Glycoprotein</keyword>
<evidence type="ECO:0000259" key="14">
    <source>
        <dbReference type="Pfam" id="PF03200"/>
    </source>
</evidence>
<evidence type="ECO:0000256" key="13">
    <source>
        <dbReference type="SAM" id="MobiDB-lite"/>
    </source>
</evidence>
<evidence type="ECO:0000313" key="16">
    <source>
        <dbReference type="EMBL" id="KAJ8316942.1"/>
    </source>
</evidence>
<evidence type="ECO:0000256" key="10">
    <source>
        <dbReference type="ARBA" id="ARBA00023295"/>
    </source>
</evidence>
<comment type="caution">
    <text evidence="16">The sequence shown here is derived from an EMBL/GenBank/DDBJ whole genome shotgun (WGS) entry which is preliminary data.</text>
</comment>
<proteinExistence type="inferred from homology"/>
<dbReference type="Gene3D" id="2.70.98.110">
    <property type="entry name" value="Glycosyl hydrolase family 63, N-terminal domain"/>
    <property type="match status" value="2"/>
</dbReference>
<keyword evidence="6" id="KW-0735">Signal-anchor</keyword>
<evidence type="ECO:0000313" key="17">
    <source>
        <dbReference type="Proteomes" id="UP001217089"/>
    </source>
</evidence>
<accession>A0ABQ9FI12</accession>
<comment type="similarity">
    <text evidence="2 12">Belongs to the glycosyl hydrolase 63 family.</text>
</comment>
<dbReference type="SUPFAM" id="SSF48208">
    <property type="entry name" value="Six-hairpin glycosidases"/>
    <property type="match status" value="1"/>
</dbReference>
<feature type="region of interest" description="Disordered" evidence="13">
    <location>
        <begin position="515"/>
        <end position="537"/>
    </location>
</feature>
<keyword evidence="7 12" id="KW-1133">Transmembrane helix</keyword>
<evidence type="ECO:0000256" key="12">
    <source>
        <dbReference type="RuleBase" id="RU368089"/>
    </source>
</evidence>
<keyword evidence="5 12" id="KW-0256">Endoplasmic reticulum</keyword>
<feature type="transmembrane region" description="Helical" evidence="12">
    <location>
        <begin position="43"/>
        <end position="61"/>
    </location>
</feature>
<feature type="region of interest" description="Disordered" evidence="13">
    <location>
        <begin position="1"/>
        <end position="24"/>
    </location>
</feature>
<dbReference type="InterPro" id="IPR031631">
    <property type="entry name" value="Glyco_hydro_63N"/>
</dbReference>
<dbReference type="InterPro" id="IPR004888">
    <property type="entry name" value="Glycoside_hydrolase_63"/>
</dbReference>
<dbReference type="Pfam" id="PF03200">
    <property type="entry name" value="Glyco_hydro_63"/>
    <property type="match status" value="1"/>
</dbReference>
<evidence type="ECO:0000256" key="5">
    <source>
        <dbReference type="ARBA" id="ARBA00022824"/>
    </source>
</evidence>
<evidence type="ECO:0000256" key="3">
    <source>
        <dbReference type="ARBA" id="ARBA00022692"/>
    </source>
</evidence>
<evidence type="ECO:0000256" key="2">
    <source>
        <dbReference type="ARBA" id="ARBA00010833"/>
    </source>
</evidence>
<keyword evidence="3 12" id="KW-0812">Transmembrane</keyword>
<evidence type="ECO:0000256" key="1">
    <source>
        <dbReference type="ARBA" id="ARBA00004648"/>
    </source>
</evidence>
<dbReference type="InterPro" id="IPR008928">
    <property type="entry name" value="6-hairpin_glycosidase_sf"/>
</dbReference>
<feature type="compositionally biased region" description="Basic and acidic residues" evidence="13">
    <location>
        <begin position="1"/>
        <end position="11"/>
    </location>
</feature>
<feature type="domain" description="Glycosyl hydrolase family 63 C-terminal" evidence="14">
    <location>
        <begin position="302"/>
        <end position="793"/>
    </location>
</feature>
<dbReference type="EMBL" id="JARBDR010000246">
    <property type="protein sequence ID" value="KAJ8316942.1"/>
    <property type="molecule type" value="Genomic_DNA"/>
</dbReference>
<gene>
    <name evidence="16" type="ORF">KUTeg_004846</name>
</gene>
<keyword evidence="8 12" id="KW-0472">Membrane</keyword>
<organism evidence="16 17">
    <name type="scientific">Tegillarca granosa</name>
    <name type="common">Malaysian cockle</name>
    <name type="synonym">Anadara granosa</name>
    <dbReference type="NCBI Taxonomy" id="220873"/>
    <lineage>
        <taxon>Eukaryota</taxon>
        <taxon>Metazoa</taxon>
        <taxon>Spiralia</taxon>
        <taxon>Lophotrochozoa</taxon>
        <taxon>Mollusca</taxon>
        <taxon>Bivalvia</taxon>
        <taxon>Autobranchia</taxon>
        <taxon>Pteriomorphia</taxon>
        <taxon>Arcoida</taxon>
        <taxon>Arcoidea</taxon>
        <taxon>Arcidae</taxon>
        <taxon>Tegillarca</taxon>
    </lineage>
</organism>
<evidence type="ECO:0000259" key="15">
    <source>
        <dbReference type="Pfam" id="PF16923"/>
    </source>
</evidence>